<sequence length="373" mass="37513">MPSNWITSIWVQPGQPNTIYLTYASFSVNVLGVIKQSHNIYVTNDGGQTWTNIGVGLPPGPVNSLITNPSYPNVLYAATLTGIYISADGGQSWLASSQGPANTEVTQISWFDISNPNAPVMLAATYGRGAWLGSPILNPTPTLTSLSPTQFAQGASATAITLNGNGFVSNSSVTMDGAPIADTYRSATQLQVTVPAATLAVAGTHTLIVSNPIPGGGASAGADFTVAFPQPTVNSLSPATAVMGSAGFTLTLNGSGFEPISMVEWNGIALTTTYVSGSALTASVPGTDLTSVGNATVSVVTPAPGGGSASASFAVDYPAPVLGAISPTSAQVGASSATITATGSNFVPASTIDWSGTPLTTSYVSATQLNATV</sequence>
<dbReference type="InterPro" id="IPR002909">
    <property type="entry name" value="IPT_dom"/>
</dbReference>
<dbReference type="Pfam" id="PF01833">
    <property type="entry name" value="TIG"/>
    <property type="match status" value="3"/>
</dbReference>
<evidence type="ECO:0000313" key="2">
    <source>
        <dbReference type="EMBL" id="EQD69139.1"/>
    </source>
</evidence>
<dbReference type="Gene3D" id="2.60.40.10">
    <property type="entry name" value="Immunoglobulins"/>
    <property type="match status" value="3"/>
</dbReference>
<dbReference type="SUPFAM" id="SSF81296">
    <property type="entry name" value="E set domains"/>
    <property type="match status" value="3"/>
</dbReference>
<dbReference type="EMBL" id="AUZX01005077">
    <property type="protein sequence ID" value="EQD69139.1"/>
    <property type="molecule type" value="Genomic_DNA"/>
</dbReference>
<accession>T1CLR4</accession>
<dbReference type="InterPro" id="IPR014756">
    <property type="entry name" value="Ig_E-set"/>
</dbReference>
<dbReference type="InterPro" id="IPR013783">
    <property type="entry name" value="Ig-like_fold"/>
</dbReference>
<proteinExistence type="predicted"/>
<feature type="non-terminal residue" evidence="2">
    <location>
        <position position="373"/>
    </location>
</feature>
<evidence type="ECO:0000259" key="1">
    <source>
        <dbReference type="Pfam" id="PF01833"/>
    </source>
</evidence>
<protein>
    <submittedName>
        <fullName evidence="2">Cell surface receptor IPT/TIG domain-containing protein</fullName>
    </submittedName>
</protein>
<dbReference type="Gene3D" id="2.130.10.10">
    <property type="entry name" value="YVTN repeat-like/Quinoprotein amine dehydrogenase"/>
    <property type="match status" value="1"/>
</dbReference>
<name>T1CLR4_9ZZZZ</name>
<feature type="domain" description="IPT/TIG" evidence="1">
    <location>
        <begin position="320"/>
        <end position="372"/>
    </location>
</feature>
<feature type="domain" description="IPT/TIG" evidence="1">
    <location>
        <begin position="141"/>
        <end position="225"/>
    </location>
</feature>
<dbReference type="InterPro" id="IPR015943">
    <property type="entry name" value="WD40/YVTN_repeat-like_dom_sf"/>
</dbReference>
<feature type="domain" description="IPT/TIG" evidence="1">
    <location>
        <begin position="231"/>
        <end position="311"/>
    </location>
</feature>
<keyword evidence="2" id="KW-0675">Receptor</keyword>
<reference evidence="2" key="2">
    <citation type="journal article" date="2014" name="ISME J.">
        <title>Microbial stratification in low pH oxic and suboxic macroscopic growths along an acid mine drainage.</title>
        <authorList>
            <person name="Mendez-Garcia C."/>
            <person name="Mesa V."/>
            <person name="Sprenger R.R."/>
            <person name="Richter M."/>
            <person name="Diez M.S."/>
            <person name="Solano J."/>
            <person name="Bargiela R."/>
            <person name="Golyshina O.V."/>
            <person name="Manteca A."/>
            <person name="Ramos J.L."/>
            <person name="Gallego J.R."/>
            <person name="Llorente I."/>
            <person name="Martins Dos Santos V.A."/>
            <person name="Jensen O.N."/>
            <person name="Pelaez A.I."/>
            <person name="Sanchez J."/>
            <person name="Ferrer M."/>
        </authorList>
    </citation>
    <scope>NUCLEOTIDE SEQUENCE</scope>
</reference>
<dbReference type="AlphaFoldDB" id="T1CLR4"/>
<organism evidence="2">
    <name type="scientific">mine drainage metagenome</name>
    <dbReference type="NCBI Taxonomy" id="410659"/>
    <lineage>
        <taxon>unclassified sequences</taxon>
        <taxon>metagenomes</taxon>
        <taxon>ecological metagenomes</taxon>
    </lineage>
</organism>
<comment type="caution">
    <text evidence="2">The sequence shown here is derived from an EMBL/GenBank/DDBJ whole genome shotgun (WGS) entry which is preliminary data.</text>
</comment>
<dbReference type="SUPFAM" id="SSF110296">
    <property type="entry name" value="Oligoxyloglucan reducing end-specific cellobiohydrolase"/>
    <property type="match status" value="1"/>
</dbReference>
<reference evidence="2" key="1">
    <citation type="submission" date="2013-08" db="EMBL/GenBank/DDBJ databases">
        <authorList>
            <person name="Mendez C."/>
            <person name="Richter M."/>
            <person name="Ferrer M."/>
            <person name="Sanchez J."/>
        </authorList>
    </citation>
    <scope>NUCLEOTIDE SEQUENCE</scope>
</reference>
<gene>
    <name evidence="2" type="ORF">B1A_07022</name>
</gene>